<proteinExistence type="predicted"/>
<dbReference type="EMBL" id="LVZM01004552">
    <property type="protein sequence ID" value="OUC47403.1"/>
    <property type="molecule type" value="Genomic_DNA"/>
</dbReference>
<evidence type="ECO:0000313" key="2">
    <source>
        <dbReference type="EMBL" id="OUC47403.1"/>
    </source>
</evidence>
<keyword evidence="1" id="KW-0732">Signal</keyword>
<protein>
    <submittedName>
        <fullName evidence="2">Uncharacterized protein</fullName>
    </submittedName>
</protein>
<evidence type="ECO:0000313" key="3">
    <source>
        <dbReference type="Proteomes" id="UP000243006"/>
    </source>
</evidence>
<gene>
    <name evidence="2" type="ORF">D917_06953</name>
</gene>
<dbReference type="Proteomes" id="UP000243006">
    <property type="component" value="Unassembled WGS sequence"/>
</dbReference>
<name>A0A1Y3EQJ1_9BILA</name>
<reference evidence="2 3" key="1">
    <citation type="submission" date="2015-04" db="EMBL/GenBank/DDBJ databases">
        <title>Draft genome of the roundworm Trichinella nativa.</title>
        <authorList>
            <person name="Mitreva M."/>
        </authorList>
    </citation>
    <scope>NUCLEOTIDE SEQUENCE [LARGE SCALE GENOMIC DNA]</scope>
    <source>
        <strain evidence="2 3">ISS45</strain>
    </source>
</reference>
<organism evidence="2 3">
    <name type="scientific">Trichinella nativa</name>
    <dbReference type="NCBI Taxonomy" id="6335"/>
    <lineage>
        <taxon>Eukaryota</taxon>
        <taxon>Metazoa</taxon>
        <taxon>Ecdysozoa</taxon>
        <taxon>Nematoda</taxon>
        <taxon>Enoplea</taxon>
        <taxon>Dorylaimia</taxon>
        <taxon>Trichinellida</taxon>
        <taxon>Trichinellidae</taxon>
        <taxon>Trichinella</taxon>
    </lineage>
</organism>
<feature type="signal peptide" evidence="1">
    <location>
        <begin position="1"/>
        <end position="21"/>
    </location>
</feature>
<accession>A0A1Y3EQJ1</accession>
<evidence type="ECO:0000256" key="1">
    <source>
        <dbReference type="SAM" id="SignalP"/>
    </source>
</evidence>
<feature type="chain" id="PRO_5011010553" evidence="1">
    <location>
        <begin position="22"/>
        <end position="135"/>
    </location>
</feature>
<dbReference type="AlphaFoldDB" id="A0A1Y3EQJ1"/>
<comment type="caution">
    <text evidence="2">The sequence shown here is derived from an EMBL/GenBank/DDBJ whole genome shotgun (WGS) entry which is preliminary data.</text>
</comment>
<sequence length="135" mass="16108">MNLVLMEFICTLSLLIKILNIRQMASNRNKTLFIISLNVNAFINEAEQWLRRADYLNLLLKYYEAESEEFLHLIHRTGNRKKLLIGGALFKHQWSTHSDFCKQLYMSIPQYEDNLLDLIYDNIETIVRKVSFKFF</sequence>